<dbReference type="PROSITE" id="PS51257">
    <property type="entry name" value="PROKAR_LIPOPROTEIN"/>
    <property type="match status" value="1"/>
</dbReference>
<evidence type="ECO:0000313" key="3">
    <source>
        <dbReference type="Proteomes" id="UP000644010"/>
    </source>
</evidence>
<name>A0ABR7E347_9BACT</name>
<keyword evidence="3" id="KW-1185">Reference proteome</keyword>
<evidence type="ECO:0008006" key="4">
    <source>
        <dbReference type="Google" id="ProtNLM"/>
    </source>
</evidence>
<keyword evidence="1" id="KW-1133">Transmembrane helix</keyword>
<keyword evidence="1" id="KW-0472">Membrane</keyword>
<dbReference type="RefSeq" id="WP_186960028.1">
    <property type="nucleotide sequence ID" value="NZ_JACOOI010000015.1"/>
</dbReference>
<dbReference type="EMBL" id="JACOOI010000015">
    <property type="protein sequence ID" value="MBC5644093.1"/>
    <property type="molecule type" value="Genomic_DNA"/>
</dbReference>
<keyword evidence="1" id="KW-0812">Transmembrane</keyword>
<dbReference type="Proteomes" id="UP000644010">
    <property type="component" value="Unassembled WGS sequence"/>
</dbReference>
<organism evidence="2 3">
    <name type="scientific">Parabacteroides segnis</name>
    <dbReference type="NCBI Taxonomy" id="2763058"/>
    <lineage>
        <taxon>Bacteria</taxon>
        <taxon>Pseudomonadati</taxon>
        <taxon>Bacteroidota</taxon>
        <taxon>Bacteroidia</taxon>
        <taxon>Bacteroidales</taxon>
        <taxon>Tannerellaceae</taxon>
        <taxon>Parabacteroides</taxon>
    </lineage>
</organism>
<gene>
    <name evidence="2" type="ORF">H8S77_14510</name>
</gene>
<protein>
    <recommendedName>
        <fullName evidence="4">Lipoprotein</fullName>
    </recommendedName>
</protein>
<feature type="transmembrane region" description="Helical" evidence="1">
    <location>
        <begin position="131"/>
        <end position="148"/>
    </location>
</feature>
<accession>A0ABR7E347</accession>
<evidence type="ECO:0000256" key="1">
    <source>
        <dbReference type="SAM" id="Phobius"/>
    </source>
</evidence>
<sequence>MMRYQKNCFGMVSVLLFLLYLLSGCHTGRLSSVQHVQREAASTRMLTYSDSLHLSQQIQTSCWEKYHLEHIEFFSPDSMEKQYVRSVTRLVGDKGSELSSAVSKNVKNEEKVSIDKKEKIETNKSTKVSSSFWWGGVILLVIGGGWLVRKTFRNNSDCVRIF</sequence>
<proteinExistence type="predicted"/>
<evidence type="ECO:0000313" key="2">
    <source>
        <dbReference type="EMBL" id="MBC5644093.1"/>
    </source>
</evidence>
<comment type="caution">
    <text evidence="2">The sequence shown here is derived from an EMBL/GenBank/DDBJ whole genome shotgun (WGS) entry which is preliminary data.</text>
</comment>
<reference evidence="2 3" key="1">
    <citation type="submission" date="2020-08" db="EMBL/GenBank/DDBJ databases">
        <title>Genome public.</title>
        <authorList>
            <person name="Liu C."/>
            <person name="Sun Q."/>
        </authorList>
    </citation>
    <scope>NUCLEOTIDE SEQUENCE [LARGE SCALE GENOMIC DNA]</scope>
    <source>
        <strain evidence="2 3">BX2</strain>
    </source>
</reference>